<dbReference type="RefSeq" id="YP_009055878.1">
    <property type="nucleotide sequence ID" value="NC_024788.1"/>
</dbReference>
<dbReference type="SUPFAM" id="SSF56731">
    <property type="entry name" value="DNA primase core"/>
    <property type="match status" value="1"/>
</dbReference>
<accession>A0A075M070</accession>
<dbReference type="GO" id="GO:0008270">
    <property type="term" value="F:zinc ion binding"/>
    <property type="evidence" value="ECO:0007669"/>
    <property type="project" value="InterPro"/>
</dbReference>
<dbReference type="Gene3D" id="3.40.1360.10">
    <property type="match status" value="1"/>
</dbReference>
<keyword evidence="2" id="KW-1185">Reference proteome</keyword>
<reference evidence="2" key="1">
    <citation type="submission" date="2014-09" db="EMBL/GenBank/DDBJ databases">
        <title>Genomic characterization and comparison of seven Myoviridae bacteriophage infecting Bacillus thuringiensis.</title>
        <authorList>
            <person name="Sauder A.B."/>
            <person name="McKenzie Q.R."/>
            <person name="Temple L.M."/>
            <person name="Alexis B.K."/>
            <person name="Al-Atrache Z."/>
            <person name="Lewis L.O."/>
            <person name="Loesser-Casey K.E."/>
            <person name="Mitchell K.J."/>
        </authorList>
    </citation>
    <scope>NUCLEOTIDE SEQUENCE [LARGE SCALE GENOMIC DNA]</scope>
</reference>
<dbReference type="KEGG" id="vg:20283100"/>
<evidence type="ECO:0000313" key="2">
    <source>
        <dbReference type="Proteomes" id="UP000028561"/>
    </source>
</evidence>
<dbReference type="GO" id="GO:0006269">
    <property type="term" value="P:DNA replication, synthesis of primer"/>
    <property type="evidence" value="ECO:0007669"/>
    <property type="project" value="TreeGrafter"/>
</dbReference>
<dbReference type="InterPro" id="IPR036977">
    <property type="entry name" value="DNA_primase_Znf_CHC2"/>
</dbReference>
<dbReference type="PANTHER" id="PTHR30313">
    <property type="entry name" value="DNA PRIMASE"/>
    <property type="match status" value="1"/>
</dbReference>
<protein>
    <submittedName>
        <fullName evidence="1">DNA primase</fullName>
    </submittedName>
</protein>
<evidence type="ECO:0000313" key="1">
    <source>
        <dbReference type="EMBL" id="AIF71989.1"/>
    </source>
</evidence>
<dbReference type="GeneID" id="20283100"/>
<dbReference type="CDD" id="cd01029">
    <property type="entry name" value="TOPRIM_primases"/>
    <property type="match status" value="1"/>
</dbReference>
<dbReference type="EMBL" id="KJ489402">
    <property type="protein sequence ID" value="AIF71989.1"/>
    <property type="molecule type" value="Genomic_DNA"/>
</dbReference>
<dbReference type="Gene3D" id="3.90.580.10">
    <property type="entry name" value="Zinc finger, CHC2-type domain"/>
    <property type="match status" value="1"/>
</dbReference>
<organism evidence="1 2">
    <name type="scientific">Bacillus phage Riley</name>
    <dbReference type="NCBI Taxonomy" id="1486662"/>
    <lineage>
        <taxon>Viruses</taxon>
        <taxon>Duplodnaviria</taxon>
        <taxon>Heunggongvirae</taxon>
        <taxon>Uroviricota</taxon>
        <taxon>Caudoviricetes</taxon>
        <taxon>Herelleviridae</taxon>
        <taxon>Bastillevirinae</taxon>
        <taxon>Bequatrovirus</taxon>
        <taxon>Bequatrovirus riley</taxon>
    </lineage>
</organism>
<dbReference type="SUPFAM" id="SSF57783">
    <property type="entry name" value="Zinc beta-ribbon"/>
    <property type="match status" value="1"/>
</dbReference>
<sequence length="356" mass="41115">MFLDLLYQELGDNKPASGGETRFNCQFCGNTKYKFYVHDETGLWQCKVCGEKGNPVSFVMKHFQVTFPDAKDILETYDYEVGDYNSQTLSHQKYGAHLTEEEQLYMYIMNQGDVPEEEVKVKYTCPYPPSNCKSLIENFNNPEAFPFFDYLNGRGITLEQIKQHNISYVVDGIARLSDDKELRLINHLVFFAFDPRRKAIYWNTRSIDPKPFIKSLNAPAKPTEYSKSTVVMNLNNAWKQDKIVIVEGFFNMTTIGNCAVVTYGKQVSNQQIKTILEATDKKKQPIYIYLDRDGWGESIKVAAKIHSFEPNRAVYYVYSEDDKDANDLGYEEAWNRINNAIPADTEGETIFRMLHL</sequence>
<dbReference type="Proteomes" id="UP000028561">
    <property type="component" value="Segment"/>
</dbReference>
<name>A0A075M070_9CAUD</name>
<proteinExistence type="predicted"/>
<dbReference type="PANTHER" id="PTHR30313:SF2">
    <property type="entry name" value="DNA PRIMASE"/>
    <property type="match status" value="1"/>
</dbReference>
<dbReference type="InterPro" id="IPR050219">
    <property type="entry name" value="DnaG_primase"/>
</dbReference>
<dbReference type="InterPro" id="IPR034154">
    <property type="entry name" value="TOPRIM_DnaG/twinkle"/>
</dbReference>
<reference evidence="1 2" key="2">
    <citation type="journal article" date="2016" name="Virology (Lond)">
        <title>Genomic characterization and comparison of seven Myoviridae bacteriophage infecting Bacillus thuringiensis.</title>
        <authorList>
            <person name="Sauder A.B."/>
            <person name="Quinn M.R."/>
            <person name="Brouillette A."/>
            <person name="Caruso S."/>
            <person name="Cresawn S."/>
            <person name="Erill I."/>
            <person name="Lewis L."/>
            <person name="Loesser-Casey K."/>
            <person name="Pate M."/>
            <person name="Scott C."/>
            <person name="Stockwell S."/>
            <person name="Temple L."/>
        </authorList>
    </citation>
    <scope>NUCLEOTIDE SEQUENCE [LARGE SCALE GENOMIC DNA]</scope>
</reference>
<dbReference type="GO" id="GO:0003677">
    <property type="term" value="F:DNA binding"/>
    <property type="evidence" value="ECO:0007669"/>
    <property type="project" value="InterPro"/>
</dbReference>